<dbReference type="GO" id="GO:0016829">
    <property type="term" value="F:lyase activity"/>
    <property type="evidence" value="ECO:0007669"/>
    <property type="project" value="UniProtKB-KW"/>
</dbReference>
<dbReference type="AlphaFoldDB" id="A0A0J9EC20"/>
<name>A0A0J9EC20_9FIRM</name>
<dbReference type="InterPro" id="IPR029045">
    <property type="entry name" value="ClpP/crotonase-like_dom_sf"/>
</dbReference>
<dbReference type="PANTHER" id="PTHR11941">
    <property type="entry name" value="ENOYL-COA HYDRATASE-RELATED"/>
    <property type="match status" value="1"/>
</dbReference>
<gene>
    <name evidence="4" type="ORF">HMPREF9470_00176</name>
</gene>
<dbReference type="GeneID" id="93163657"/>
<dbReference type="RefSeq" id="WP_048929005.1">
    <property type="nucleotide sequence ID" value="NZ_KQ235875.1"/>
</dbReference>
<accession>A0A0J9EC20</accession>
<dbReference type="Gene3D" id="3.90.226.10">
    <property type="entry name" value="2-enoyl-CoA Hydratase, Chain A, domain 1"/>
    <property type="match status" value="1"/>
</dbReference>
<dbReference type="PANTHER" id="PTHR11941:SF54">
    <property type="entry name" value="ENOYL-COA HYDRATASE, MITOCHONDRIAL"/>
    <property type="match status" value="1"/>
</dbReference>
<proteinExistence type="inferred from homology"/>
<evidence type="ECO:0000256" key="2">
    <source>
        <dbReference type="ARBA" id="ARBA00023239"/>
    </source>
</evidence>
<keyword evidence="2" id="KW-0456">Lyase</keyword>
<dbReference type="EMBL" id="ADLK01000045">
    <property type="protein sequence ID" value="KMW13255.1"/>
    <property type="molecule type" value="Genomic_DNA"/>
</dbReference>
<organism evidence="4 5">
    <name type="scientific">[Clostridium] citroniae WAL-19142</name>
    <dbReference type="NCBI Taxonomy" id="742734"/>
    <lineage>
        <taxon>Bacteria</taxon>
        <taxon>Bacillati</taxon>
        <taxon>Bacillota</taxon>
        <taxon>Clostridia</taxon>
        <taxon>Lachnospirales</taxon>
        <taxon>Lachnospiraceae</taxon>
        <taxon>Enterocloster</taxon>
    </lineage>
</organism>
<dbReference type="PATRIC" id="fig|742734.4.peg.189"/>
<dbReference type="PROSITE" id="PS00166">
    <property type="entry name" value="ENOYL_COA_HYDRATASE"/>
    <property type="match status" value="1"/>
</dbReference>
<dbReference type="CDD" id="cd06558">
    <property type="entry name" value="crotonase-like"/>
    <property type="match status" value="1"/>
</dbReference>
<dbReference type="GO" id="GO:0006635">
    <property type="term" value="P:fatty acid beta-oxidation"/>
    <property type="evidence" value="ECO:0007669"/>
    <property type="project" value="TreeGrafter"/>
</dbReference>
<dbReference type="InterPro" id="IPR001753">
    <property type="entry name" value="Enoyl-CoA_hydra/iso"/>
</dbReference>
<evidence type="ECO:0000256" key="1">
    <source>
        <dbReference type="ARBA" id="ARBA00005254"/>
    </source>
</evidence>
<comment type="similarity">
    <text evidence="1 3">Belongs to the enoyl-CoA hydratase/isomerase family.</text>
</comment>
<dbReference type="OrthoDB" id="9775794at2"/>
<dbReference type="FunFam" id="3.90.226.10:FF:000009">
    <property type="entry name" value="Carnitinyl-CoA dehydratase"/>
    <property type="match status" value="1"/>
</dbReference>
<protein>
    <recommendedName>
        <fullName evidence="6">Enoyl-CoA hydratase</fullName>
    </recommendedName>
</protein>
<reference evidence="4 5" key="1">
    <citation type="submission" date="2011-04" db="EMBL/GenBank/DDBJ databases">
        <title>The Genome Sequence of Clostridium citroniae WAL-19142.</title>
        <authorList>
            <consortium name="The Broad Institute Genome Sequencing Platform"/>
            <person name="Earl A."/>
            <person name="Ward D."/>
            <person name="Feldgarden M."/>
            <person name="Gevers D."/>
            <person name="Warren Y.A."/>
            <person name="Tyrrell K.L."/>
            <person name="Citron D.M."/>
            <person name="Goldstein E.J."/>
            <person name="Daigneault M."/>
            <person name="Allen-Vercoe E."/>
            <person name="Young S.K."/>
            <person name="Zeng Q."/>
            <person name="Gargeya S."/>
            <person name="Fitzgerald M."/>
            <person name="Haas B."/>
            <person name="Abouelleil A."/>
            <person name="Alvarado L."/>
            <person name="Arachchi H.M."/>
            <person name="Berlin A."/>
            <person name="Brown A."/>
            <person name="Chapman S.B."/>
            <person name="Chen Z."/>
            <person name="Dunbar C."/>
            <person name="Freedman E."/>
            <person name="Gearin G."/>
            <person name="Gellesch M."/>
            <person name="Goldberg J."/>
            <person name="Griggs A."/>
            <person name="Gujja S."/>
            <person name="Heilman E.R."/>
            <person name="Heiman D."/>
            <person name="Howarth C."/>
            <person name="Larson L."/>
            <person name="Lui A."/>
            <person name="MacDonald P.J."/>
            <person name="Mehta T."/>
            <person name="Montmayeur A."/>
            <person name="Murphy C."/>
            <person name="Neiman D."/>
            <person name="Pearson M."/>
            <person name="Priest M."/>
            <person name="Roberts A."/>
            <person name="Saif S."/>
            <person name="Shea T."/>
            <person name="Shenoy N."/>
            <person name="Sisk P."/>
            <person name="Stolte C."/>
            <person name="Sykes S."/>
            <person name="White J."/>
            <person name="Yandava C."/>
            <person name="Wortman J."/>
            <person name="Nusbaum C."/>
            <person name="Birren B."/>
        </authorList>
    </citation>
    <scope>NUCLEOTIDE SEQUENCE [LARGE SCALE GENOMIC DNA]</scope>
    <source>
        <strain evidence="4 5">WAL-19142</strain>
    </source>
</reference>
<evidence type="ECO:0000313" key="5">
    <source>
        <dbReference type="Proteomes" id="UP000037392"/>
    </source>
</evidence>
<sequence>MEYINDLLKVEVQDYVALVTINHPPLNILTLELSAQMRDTLHRLEEDDAVRVVVLRGSGEKAFCVGADIKEFPQVWDDVIGKKLMNENLAIDAIELLDKPVIAAMEGNTLGGGCEIAMAADIRIMSQEGRIGLPEINLGVFPGSGGLFRLARYVGIAKAYEMLYTGTILDAGEALQCGLVNRVVPRGQTEAAAMEMAGIIADKPFEAIKLIKKGVRQLWQKTTEENFYPNLEFSRTVFKTPDCAEGVDAFIHKRQPRFSK</sequence>
<dbReference type="Pfam" id="PF00378">
    <property type="entry name" value="ECH_1"/>
    <property type="match status" value="1"/>
</dbReference>
<comment type="caution">
    <text evidence="4">The sequence shown here is derived from an EMBL/GenBank/DDBJ whole genome shotgun (WGS) entry which is preliminary data.</text>
</comment>
<evidence type="ECO:0008006" key="6">
    <source>
        <dbReference type="Google" id="ProtNLM"/>
    </source>
</evidence>
<dbReference type="Proteomes" id="UP000037392">
    <property type="component" value="Unassembled WGS sequence"/>
</dbReference>
<dbReference type="InterPro" id="IPR018376">
    <property type="entry name" value="Enoyl-CoA_hyd/isom_CS"/>
</dbReference>
<evidence type="ECO:0000313" key="4">
    <source>
        <dbReference type="EMBL" id="KMW13255.1"/>
    </source>
</evidence>
<dbReference type="SUPFAM" id="SSF52096">
    <property type="entry name" value="ClpP/crotonase"/>
    <property type="match status" value="1"/>
</dbReference>
<evidence type="ECO:0000256" key="3">
    <source>
        <dbReference type="RuleBase" id="RU003707"/>
    </source>
</evidence>